<protein>
    <submittedName>
        <fullName evidence="2">Uncharacterized protein</fullName>
    </submittedName>
</protein>
<evidence type="ECO:0000256" key="1">
    <source>
        <dbReference type="SAM" id="MobiDB-lite"/>
    </source>
</evidence>
<accession>A0A2H5F010</accession>
<feature type="region of interest" description="Disordered" evidence="1">
    <location>
        <begin position="1"/>
        <end position="23"/>
    </location>
</feature>
<name>A0A2H5F010_9RHOB</name>
<dbReference type="KEGG" id="pzh:CX676_12490"/>
<evidence type="ECO:0000313" key="3">
    <source>
        <dbReference type="Proteomes" id="UP000234530"/>
    </source>
</evidence>
<keyword evidence="3" id="KW-1185">Reference proteome</keyword>
<dbReference type="RefSeq" id="WP_101752918.1">
    <property type="nucleotide sequence ID" value="NZ_CP025430.1"/>
</dbReference>
<evidence type="ECO:0000313" key="2">
    <source>
        <dbReference type="EMBL" id="AUH64889.1"/>
    </source>
</evidence>
<dbReference type="Proteomes" id="UP000234530">
    <property type="component" value="Chromosome"/>
</dbReference>
<gene>
    <name evidence="2" type="ORF">CX676_12490</name>
</gene>
<proteinExistence type="predicted"/>
<reference evidence="2 3" key="1">
    <citation type="journal article" date="2013" name="Antonie Van Leeuwenhoek">
        <title>Paracoccus zhejiangensis sp. nov., isolated from activated sludge in wastewater-treatment system.</title>
        <authorList>
            <person name="Wu Z.G."/>
            <person name="Zhang D.F."/>
            <person name="Liu Y.L."/>
            <person name="Wang F."/>
            <person name="Jiang X."/>
            <person name="Li C."/>
            <person name="Li S.P."/>
            <person name="Hong Q."/>
            <person name="Li W.J."/>
        </authorList>
    </citation>
    <scope>NUCLEOTIDE SEQUENCE [LARGE SCALE GENOMIC DNA]</scope>
    <source>
        <strain evidence="2 3">J6</strain>
    </source>
</reference>
<dbReference type="EMBL" id="CP025430">
    <property type="protein sequence ID" value="AUH64889.1"/>
    <property type="molecule type" value="Genomic_DNA"/>
</dbReference>
<sequence>MLDGHSHHEPTDVLTRSPREAVRHRIRPEERGHSPDAVDLWRAPLHFGFTLGLIMARQVTGVR</sequence>
<organism evidence="2 3">
    <name type="scientific">Paracoccus zhejiangensis</name>
    <dbReference type="NCBI Taxonomy" id="1077935"/>
    <lineage>
        <taxon>Bacteria</taxon>
        <taxon>Pseudomonadati</taxon>
        <taxon>Pseudomonadota</taxon>
        <taxon>Alphaproteobacteria</taxon>
        <taxon>Rhodobacterales</taxon>
        <taxon>Paracoccaceae</taxon>
        <taxon>Paracoccus</taxon>
    </lineage>
</organism>
<dbReference type="AlphaFoldDB" id="A0A2H5F010"/>